<feature type="compositionally biased region" description="Low complexity" evidence="1">
    <location>
        <begin position="630"/>
        <end position="644"/>
    </location>
</feature>
<feature type="compositionally biased region" description="Basic and acidic residues" evidence="1">
    <location>
        <begin position="1025"/>
        <end position="1039"/>
    </location>
</feature>
<feature type="region of interest" description="Disordered" evidence="1">
    <location>
        <begin position="569"/>
        <end position="595"/>
    </location>
</feature>
<feature type="compositionally biased region" description="Polar residues" evidence="1">
    <location>
        <begin position="955"/>
        <end position="976"/>
    </location>
</feature>
<feature type="compositionally biased region" description="Polar residues" evidence="1">
    <location>
        <begin position="205"/>
        <end position="226"/>
    </location>
</feature>
<protein>
    <submittedName>
        <fullName evidence="2">Uncharacterized protein</fullName>
    </submittedName>
</protein>
<feature type="region of interest" description="Disordered" evidence="1">
    <location>
        <begin position="1072"/>
        <end position="1122"/>
    </location>
</feature>
<feature type="compositionally biased region" description="Polar residues" evidence="1">
    <location>
        <begin position="881"/>
        <end position="890"/>
    </location>
</feature>
<feature type="compositionally biased region" description="Basic and acidic residues" evidence="1">
    <location>
        <begin position="1073"/>
        <end position="1086"/>
    </location>
</feature>
<feature type="compositionally biased region" description="Low complexity" evidence="1">
    <location>
        <begin position="445"/>
        <end position="459"/>
    </location>
</feature>
<organism evidence="2 3">
    <name type="scientific">Psilocybe cf. subviscida</name>
    <dbReference type="NCBI Taxonomy" id="2480587"/>
    <lineage>
        <taxon>Eukaryota</taxon>
        <taxon>Fungi</taxon>
        <taxon>Dikarya</taxon>
        <taxon>Basidiomycota</taxon>
        <taxon>Agaricomycotina</taxon>
        <taxon>Agaricomycetes</taxon>
        <taxon>Agaricomycetidae</taxon>
        <taxon>Agaricales</taxon>
        <taxon>Agaricineae</taxon>
        <taxon>Strophariaceae</taxon>
        <taxon>Psilocybe</taxon>
    </lineage>
</organism>
<comment type="caution">
    <text evidence="2">The sequence shown here is derived from an EMBL/GenBank/DDBJ whole genome shotgun (WGS) entry which is preliminary data.</text>
</comment>
<feature type="region of interest" description="Disordered" evidence="1">
    <location>
        <begin position="296"/>
        <end position="331"/>
    </location>
</feature>
<proteinExistence type="predicted"/>
<reference evidence="2 3" key="1">
    <citation type="journal article" date="2020" name="ISME J.">
        <title>Uncovering the hidden diversity of litter-decomposition mechanisms in mushroom-forming fungi.</title>
        <authorList>
            <person name="Floudas D."/>
            <person name="Bentzer J."/>
            <person name="Ahren D."/>
            <person name="Johansson T."/>
            <person name="Persson P."/>
            <person name="Tunlid A."/>
        </authorList>
    </citation>
    <scope>NUCLEOTIDE SEQUENCE [LARGE SCALE GENOMIC DNA]</scope>
    <source>
        <strain evidence="2 3">CBS 101986</strain>
    </source>
</reference>
<feature type="region of interest" description="Disordered" evidence="1">
    <location>
        <begin position="616"/>
        <end position="719"/>
    </location>
</feature>
<feature type="compositionally biased region" description="Basic and acidic residues" evidence="1">
    <location>
        <begin position="302"/>
        <end position="311"/>
    </location>
</feature>
<feature type="compositionally biased region" description="Basic and acidic residues" evidence="1">
    <location>
        <begin position="183"/>
        <end position="192"/>
    </location>
</feature>
<gene>
    <name evidence="2" type="ORF">D9619_009445</name>
</gene>
<dbReference type="AlphaFoldDB" id="A0A8H5FAF7"/>
<keyword evidence="3" id="KW-1185">Reference proteome</keyword>
<feature type="region of interest" description="Disordered" evidence="1">
    <location>
        <begin position="419"/>
        <end position="526"/>
    </location>
</feature>
<evidence type="ECO:0000313" key="2">
    <source>
        <dbReference type="EMBL" id="KAF5329669.1"/>
    </source>
</evidence>
<sequence length="1122" mass="120985">MQNVVRNLSYKLASRRPGHDTEAGSMAGTTINSSSHFVGHHQNSSANIHPSAGAMAPAYRAPARGVVPSSGMRGALYTNNMRLIVEYREPMHKERMQYDSSNPNEPQVCFQLPLPTEFKPGALISMFILGEPVCAIVQEVSPDDYADDGEGHDGPRISTGKVEWEHGEPYVDGENVRGGDVQHTQDDQDTRLAAHAPPTEPVQPITITPLSPNRKTHKTTPGSNSFLPRKDLASRKPSIISWLKGPISFFRRTRVPGPNGRYRENVVVYPDFQRASLAEGGVERMLLGVDGRPVEGGGHEGVGLDEHEHARGNPYGDDVISPPLSSSPDGNASLLTLAAQRILQQDDARIESWAEKHPHRSFPPIPSPAPRYPTFSAVYGGDVRLPSRSPSASPTPQQDMDPEPSISSRFKESFSTLRIKYSDSPPPQSLQDPRLSHSNSVQRTSGIASPIPSPAVSIPRHPGAAQATLQRRDTQTSRWSSRRSEETVQLQPVRRHPSNSNSAPHRSSHRRDTSFDAAARARAQEEADLRALQKHLPSPVAPPAIYTRQRSLSASGIRNFIGNALSRISNTNMSPTATRDPRPRASSMSETASVAGKKLPEITVGETESWMETFEPFKPRAMQRAPTPPLLSSRGPRSPLPLYRAGSGSSKGQSSEARPRPSPSRQDPKPASPSPSYSPTPAPAYAAHPLFPQMRIRTPYDPPMQTLHSSSPVPERPSANIASMRVPSTFTSMYPHLPSSRHRNVSTLTTDSGASRMTVGGTHTVRQLSRNQSKLKPLPVTPPKVVGDHQDANSGSESEAGYGGTWRSYASTEKTKPTISPHGTVGSRERPVHPPLQAAMAPRHNPEPSSHPEGSQHTRFLPNISGQPPPRAQPAVGGKSASPSPNSNAKDANHPRRLAPVSNPSGARAGYPYDNPPRPYVSPSRPEPPGDHFAPTHSPQASPGRGPSNAMAASPSDSATAGSTLDGYQTAPSIPSISDAFDMSSYRADSRTGAPHGRHDASDDDADSNSGESETVSDGDSDGSNAHDSDTDREVDTTRHTNGSWAIPAGAIDAYGNERAAILSGNARVYIARPRDQPPTRSETRTRPAAQDVFNAAAIATRPTRPDPPRRLPNSPDHPGRF</sequence>
<feature type="region of interest" description="Disordered" evidence="1">
    <location>
        <begin position="169"/>
        <end position="230"/>
    </location>
</feature>
<feature type="compositionally biased region" description="Polar residues" evidence="1">
    <location>
        <begin position="388"/>
        <end position="398"/>
    </location>
</feature>
<evidence type="ECO:0000313" key="3">
    <source>
        <dbReference type="Proteomes" id="UP000567179"/>
    </source>
</evidence>
<feature type="compositionally biased region" description="Pro residues" evidence="1">
    <location>
        <begin position="670"/>
        <end position="682"/>
    </location>
</feature>
<name>A0A8H5FAF7_9AGAR</name>
<accession>A0A8H5FAF7</accession>
<feature type="region of interest" description="Disordered" evidence="1">
    <location>
        <begin position="354"/>
        <end position="407"/>
    </location>
</feature>
<evidence type="ECO:0000256" key="1">
    <source>
        <dbReference type="SAM" id="MobiDB-lite"/>
    </source>
</evidence>
<dbReference type="EMBL" id="JAACJJ010000002">
    <property type="protein sequence ID" value="KAF5329669.1"/>
    <property type="molecule type" value="Genomic_DNA"/>
</dbReference>
<feature type="region of interest" description="Disordered" evidence="1">
    <location>
        <begin position="751"/>
        <end position="1052"/>
    </location>
</feature>
<dbReference type="Proteomes" id="UP000567179">
    <property type="component" value="Unassembled WGS sequence"/>
</dbReference>
<feature type="compositionally biased region" description="Pro residues" evidence="1">
    <location>
        <begin position="361"/>
        <end position="371"/>
    </location>
</feature>